<dbReference type="GeneID" id="19972262"/>
<dbReference type="HOGENOM" id="CLU_126647_0_0_1"/>
<dbReference type="InterPro" id="IPR012340">
    <property type="entry name" value="NA-bd_OB-fold"/>
</dbReference>
<dbReference type="Proteomes" id="UP000030752">
    <property type="component" value="Unassembled WGS sequence"/>
</dbReference>
<name>W2RY87_CYPE1</name>
<reference evidence="3 4" key="1">
    <citation type="submission" date="2013-03" db="EMBL/GenBank/DDBJ databases">
        <title>The Genome Sequence of Phialophora europaea CBS 101466.</title>
        <authorList>
            <consortium name="The Broad Institute Genomics Platform"/>
            <person name="Cuomo C."/>
            <person name="de Hoog S."/>
            <person name="Gorbushina A."/>
            <person name="Walker B."/>
            <person name="Young S.K."/>
            <person name="Zeng Q."/>
            <person name="Gargeya S."/>
            <person name="Fitzgerald M."/>
            <person name="Haas B."/>
            <person name="Abouelleil A."/>
            <person name="Allen A.W."/>
            <person name="Alvarado L."/>
            <person name="Arachchi H.M."/>
            <person name="Berlin A.M."/>
            <person name="Chapman S.B."/>
            <person name="Gainer-Dewar J."/>
            <person name="Goldberg J."/>
            <person name="Griggs A."/>
            <person name="Gujja S."/>
            <person name="Hansen M."/>
            <person name="Howarth C."/>
            <person name="Imamovic A."/>
            <person name="Ireland A."/>
            <person name="Larimer J."/>
            <person name="McCowan C."/>
            <person name="Murphy C."/>
            <person name="Pearson M."/>
            <person name="Poon T.W."/>
            <person name="Priest M."/>
            <person name="Roberts A."/>
            <person name="Saif S."/>
            <person name="Shea T."/>
            <person name="Sisk P."/>
            <person name="Sykes S."/>
            <person name="Wortman J."/>
            <person name="Nusbaum C."/>
            <person name="Birren B."/>
        </authorList>
    </citation>
    <scope>NUCLEOTIDE SEQUENCE [LARGE SCALE GENOMIC DNA]</scope>
    <source>
        <strain evidence="3 4">CBS 101466</strain>
    </source>
</reference>
<sequence>MSFLLSPLRRSAAAAAATPSSVARAFSSTRPSQLSRMTIVGRLGADPETHESSSGRQYVRYVIGTDSGARDNRTTSWFRVTSFAEGASREYIQGLKKGTLVYFEGDASMNTYEDKNGQTQSALNLVQTKVEVLKRAQPKEEEQ</sequence>
<dbReference type="AlphaFoldDB" id="W2RY87"/>
<dbReference type="GO" id="GO:0003697">
    <property type="term" value="F:single-stranded DNA binding"/>
    <property type="evidence" value="ECO:0007669"/>
    <property type="project" value="InterPro"/>
</dbReference>
<dbReference type="InterPro" id="IPR000424">
    <property type="entry name" value="Primosome_PriB/ssb"/>
</dbReference>
<dbReference type="STRING" id="1220924.W2RY87"/>
<dbReference type="EMBL" id="KB822720">
    <property type="protein sequence ID" value="ETN40644.1"/>
    <property type="molecule type" value="Genomic_DNA"/>
</dbReference>
<dbReference type="PANTHER" id="PTHR10302">
    <property type="entry name" value="SINGLE-STRANDED DNA-BINDING PROTEIN"/>
    <property type="match status" value="1"/>
</dbReference>
<dbReference type="RefSeq" id="XP_008717487.1">
    <property type="nucleotide sequence ID" value="XM_008719265.1"/>
</dbReference>
<dbReference type="Gene3D" id="2.40.50.140">
    <property type="entry name" value="Nucleic acid-binding proteins"/>
    <property type="match status" value="1"/>
</dbReference>
<dbReference type="GO" id="GO:0042645">
    <property type="term" value="C:mitochondrial nucleoid"/>
    <property type="evidence" value="ECO:0007669"/>
    <property type="project" value="TreeGrafter"/>
</dbReference>
<dbReference type="CDD" id="cd04496">
    <property type="entry name" value="SSB_OBF"/>
    <property type="match status" value="1"/>
</dbReference>
<evidence type="ECO:0000256" key="1">
    <source>
        <dbReference type="ARBA" id="ARBA00023125"/>
    </source>
</evidence>
<evidence type="ECO:0008006" key="5">
    <source>
        <dbReference type="Google" id="ProtNLM"/>
    </source>
</evidence>
<evidence type="ECO:0000313" key="3">
    <source>
        <dbReference type="EMBL" id="ETN40644.1"/>
    </source>
</evidence>
<evidence type="ECO:0000313" key="4">
    <source>
        <dbReference type="Proteomes" id="UP000030752"/>
    </source>
</evidence>
<keyword evidence="1 2" id="KW-0238">DNA-binding</keyword>
<dbReference type="OrthoDB" id="1078367at2759"/>
<dbReference type="VEuPathDB" id="FungiDB:HMPREF1541_04923"/>
<accession>W2RY87</accession>
<dbReference type="FunCoup" id="W2RY87">
    <property type="interactions" value="174"/>
</dbReference>
<dbReference type="SUPFAM" id="SSF50249">
    <property type="entry name" value="Nucleic acid-binding proteins"/>
    <property type="match status" value="1"/>
</dbReference>
<keyword evidence="4" id="KW-1185">Reference proteome</keyword>
<dbReference type="GO" id="GO:0006264">
    <property type="term" value="P:mitochondrial DNA replication"/>
    <property type="evidence" value="ECO:0007669"/>
    <property type="project" value="TreeGrafter"/>
</dbReference>
<proteinExistence type="predicted"/>
<organism evidence="3 4">
    <name type="scientific">Cyphellophora europaea (strain CBS 101466)</name>
    <name type="common">Phialophora europaea</name>
    <dbReference type="NCBI Taxonomy" id="1220924"/>
    <lineage>
        <taxon>Eukaryota</taxon>
        <taxon>Fungi</taxon>
        <taxon>Dikarya</taxon>
        <taxon>Ascomycota</taxon>
        <taxon>Pezizomycotina</taxon>
        <taxon>Eurotiomycetes</taxon>
        <taxon>Chaetothyriomycetidae</taxon>
        <taxon>Chaetothyriales</taxon>
        <taxon>Cyphellophoraceae</taxon>
        <taxon>Cyphellophora</taxon>
    </lineage>
</organism>
<dbReference type="Pfam" id="PF00436">
    <property type="entry name" value="SSB"/>
    <property type="match status" value="1"/>
</dbReference>
<dbReference type="eggNOG" id="ENOG502S0M8">
    <property type="taxonomic scope" value="Eukaryota"/>
</dbReference>
<protein>
    <recommendedName>
        <fullName evidence="5">Single-stranded DNA-binding protein RIM1, mitochondrial</fullName>
    </recommendedName>
</protein>
<dbReference type="PROSITE" id="PS50935">
    <property type="entry name" value="SSB"/>
    <property type="match status" value="1"/>
</dbReference>
<dbReference type="InterPro" id="IPR011344">
    <property type="entry name" value="ssDNA-bd"/>
</dbReference>
<evidence type="ECO:0000256" key="2">
    <source>
        <dbReference type="PROSITE-ProRule" id="PRU00252"/>
    </source>
</evidence>
<dbReference type="InParanoid" id="W2RY87"/>
<dbReference type="PANTHER" id="PTHR10302:SF0">
    <property type="entry name" value="SINGLE-STRANDED DNA-BINDING PROTEIN, MITOCHONDRIAL"/>
    <property type="match status" value="1"/>
</dbReference>
<gene>
    <name evidence="3" type="ORF">HMPREF1541_04923</name>
</gene>